<feature type="domain" description="D-isomer specific 2-hydroxyacid dehydrogenase catalytic" evidence="5">
    <location>
        <begin position="59"/>
        <end position="313"/>
    </location>
</feature>
<evidence type="ECO:0000313" key="7">
    <source>
        <dbReference type="EMBL" id="GAA4878016.1"/>
    </source>
</evidence>
<evidence type="ECO:0000256" key="2">
    <source>
        <dbReference type="ARBA" id="ARBA00023002"/>
    </source>
</evidence>
<keyword evidence="8" id="KW-1185">Reference proteome</keyword>
<dbReference type="PANTHER" id="PTHR10996:SF178">
    <property type="entry name" value="2-HYDROXYACID DEHYDROGENASE YGL185C-RELATED"/>
    <property type="match status" value="1"/>
</dbReference>
<sequence length="320" mass="32916">MAAATGGSTGAGVMLPYPPSELGGLPEGWRALVWDGDGPAPADGVLGDVEFLVVPYTRTGAALPLLGRLPALRVVQSLSAGVENLLPHVPAGVTLCNARGVHDTSTAEHAVTLLLAALRGIPGLVRAQEAGRWSSGFRPALADRTVLVLGYGAIGSAVEARLAPFECEVLRVARTARSAPRGPVHGLDELPSLLPRADAVVLTLPLTDRTRGLVDAAFLARLGDGAVLVNVGRGAVVDTAALLAELRTGRLAAALDVTDPEPLPPGHALWTAPNTLITPHVAATTSAFRPRALALVRAQLARYASGEPLANVVDPTANQE</sequence>
<evidence type="ECO:0000256" key="4">
    <source>
        <dbReference type="RuleBase" id="RU003719"/>
    </source>
</evidence>
<dbReference type="Proteomes" id="UP001501752">
    <property type="component" value="Unassembled WGS sequence"/>
</dbReference>
<protein>
    <submittedName>
        <fullName evidence="7">2-hydroxyacid dehydrogenase</fullName>
    </submittedName>
</protein>
<proteinExistence type="inferred from homology"/>
<dbReference type="Gene3D" id="3.40.50.720">
    <property type="entry name" value="NAD(P)-binding Rossmann-like Domain"/>
    <property type="match status" value="2"/>
</dbReference>
<name>A0ABP9EIL0_9ACTN</name>
<dbReference type="RefSeq" id="WP_345700703.1">
    <property type="nucleotide sequence ID" value="NZ_BAABIS010000001.1"/>
</dbReference>
<dbReference type="InterPro" id="IPR050223">
    <property type="entry name" value="D-isomer_2-hydroxyacid_DH"/>
</dbReference>
<evidence type="ECO:0000259" key="6">
    <source>
        <dbReference type="Pfam" id="PF02826"/>
    </source>
</evidence>
<keyword evidence="3" id="KW-0520">NAD</keyword>
<comment type="caution">
    <text evidence="7">The sequence shown here is derived from an EMBL/GenBank/DDBJ whole genome shotgun (WGS) entry which is preliminary data.</text>
</comment>
<dbReference type="EMBL" id="BAABIS010000001">
    <property type="protein sequence ID" value="GAA4878016.1"/>
    <property type="molecule type" value="Genomic_DNA"/>
</dbReference>
<dbReference type="InterPro" id="IPR036291">
    <property type="entry name" value="NAD(P)-bd_dom_sf"/>
</dbReference>
<feature type="domain" description="D-isomer specific 2-hydroxyacid dehydrogenase NAD-binding" evidence="6">
    <location>
        <begin position="112"/>
        <end position="282"/>
    </location>
</feature>
<reference evidence="8" key="1">
    <citation type="journal article" date="2019" name="Int. J. Syst. Evol. Microbiol.">
        <title>The Global Catalogue of Microorganisms (GCM) 10K type strain sequencing project: providing services to taxonomists for standard genome sequencing and annotation.</title>
        <authorList>
            <consortium name="The Broad Institute Genomics Platform"/>
            <consortium name="The Broad Institute Genome Sequencing Center for Infectious Disease"/>
            <person name="Wu L."/>
            <person name="Ma J."/>
        </authorList>
    </citation>
    <scope>NUCLEOTIDE SEQUENCE [LARGE SCALE GENOMIC DNA]</scope>
    <source>
        <strain evidence="8">JCM 13006</strain>
    </source>
</reference>
<dbReference type="PANTHER" id="PTHR10996">
    <property type="entry name" value="2-HYDROXYACID DEHYDROGENASE-RELATED"/>
    <property type="match status" value="1"/>
</dbReference>
<dbReference type="Pfam" id="PF02826">
    <property type="entry name" value="2-Hacid_dh_C"/>
    <property type="match status" value="1"/>
</dbReference>
<gene>
    <name evidence="7" type="ORF">GCM10023235_67630</name>
</gene>
<dbReference type="Pfam" id="PF00389">
    <property type="entry name" value="2-Hacid_dh"/>
    <property type="match status" value="1"/>
</dbReference>
<accession>A0ABP9EIL0</accession>
<dbReference type="SUPFAM" id="SSF52283">
    <property type="entry name" value="Formate/glycerate dehydrogenase catalytic domain-like"/>
    <property type="match status" value="1"/>
</dbReference>
<dbReference type="SUPFAM" id="SSF51735">
    <property type="entry name" value="NAD(P)-binding Rossmann-fold domains"/>
    <property type="match status" value="1"/>
</dbReference>
<dbReference type="CDD" id="cd12166">
    <property type="entry name" value="2-Hacid_dh_7"/>
    <property type="match status" value="1"/>
</dbReference>
<evidence type="ECO:0000259" key="5">
    <source>
        <dbReference type="Pfam" id="PF00389"/>
    </source>
</evidence>
<keyword evidence="2 4" id="KW-0560">Oxidoreductase</keyword>
<comment type="similarity">
    <text evidence="1 4">Belongs to the D-isomer specific 2-hydroxyacid dehydrogenase family.</text>
</comment>
<organism evidence="7 8">
    <name type="scientific">Kitasatospora terrestris</name>
    <dbReference type="NCBI Taxonomy" id="258051"/>
    <lineage>
        <taxon>Bacteria</taxon>
        <taxon>Bacillati</taxon>
        <taxon>Actinomycetota</taxon>
        <taxon>Actinomycetes</taxon>
        <taxon>Kitasatosporales</taxon>
        <taxon>Streptomycetaceae</taxon>
        <taxon>Kitasatospora</taxon>
    </lineage>
</organism>
<dbReference type="InterPro" id="IPR006140">
    <property type="entry name" value="D-isomer_DH_NAD-bd"/>
</dbReference>
<evidence type="ECO:0000256" key="3">
    <source>
        <dbReference type="ARBA" id="ARBA00023027"/>
    </source>
</evidence>
<dbReference type="InterPro" id="IPR006139">
    <property type="entry name" value="D-isomer_2_OHA_DH_cat_dom"/>
</dbReference>
<evidence type="ECO:0000256" key="1">
    <source>
        <dbReference type="ARBA" id="ARBA00005854"/>
    </source>
</evidence>
<evidence type="ECO:0000313" key="8">
    <source>
        <dbReference type="Proteomes" id="UP001501752"/>
    </source>
</evidence>